<dbReference type="Proteomes" id="UP000619761">
    <property type="component" value="Unassembled WGS sequence"/>
</dbReference>
<gene>
    <name evidence="1" type="ORF">GCM10011613_13070</name>
</gene>
<proteinExistence type="predicted"/>
<sequence>MRLQLVEPIDYAGQAGVMQVRSLQHALNVALEAEDWEKVRRLDQSCAVVIDKVIFANEGDTKAIAEALNELKGVYASLIVQCKREVALMAH</sequence>
<reference evidence="2" key="1">
    <citation type="journal article" date="2019" name="Int. J. Syst. Evol. Microbiol.">
        <title>The Global Catalogue of Microorganisms (GCM) 10K type strain sequencing project: providing services to taxonomists for standard genome sequencing and annotation.</title>
        <authorList>
            <consortium name="The Broad Institute Genomics Platform"/>
            <consortium name="The Broad Institute Genome Sequencing Center for Infectious Disease"/>
            <person name="Wu L."/>
            <person name="Ma J."/>
        </authorList>
    </citation>
    <scope>NUCLEOTIDE SEQUENCE [LARGE SCALE GENOMIC DNA]</scope>
    <source>
        <strain evidence="2">KCTC 32239</strain>
    </source>
</reference>
<name>A0ABQ3AY26_9GAMM</name>
<organism evidence="1 2">
    <name type="scientific">Cellvibrio zantedeschiae</name>
    <dbReference type="NCBI Taxonomy" id="1237077"/>
    <lineage>
        <taxon>Bacteria</taxon>
        <taxon>Pseudomonadati</taxon>
        <taxon>Pseudomonadota</taxon>
        <taxon>Gammaproteobacteria</taxon>
        <taxon>Cellvibrionales</taxon>
        <taxon>Cellvibrionaceae</taxon>
        <taxon>Cellvibrio</taxon>
    </lineage>
</organism>
<evidence type="ECO:0000313" key="1">
    <source>
        <dbReference type="EMBL" id="GGY70060.1"/>
    </source>
</evidence>
<accession>A0ABQ3AY26</accession>
<dbReference type="RefSeq" id="WP_229837661.1">
    <property type="nucleotide sequence ID" value="NZ_BMYZ01000001.1"/>
</dbReference>
<dbReference type="EMBL" id="BMYZ01000001">
    <property type="protein sequence ID" value="GGY70060.1"/>
    <property type="molecule type" value="Genomic_DNA"/>
</dbReference>
<protein>
    <submittedName>
        <fullName evidence="1">Uncharacterized protein</fullName>
    </submittedName>
</protein>
<keyword evidence="2" id="KW-1185">Reference proteome</keyword>
<comment type="caution">
    <text evidence="1">The sequence shown here is derived from an EMBL/GenBank/DDBJ whole genome shotgun (WGS) entry which is preliminary data.</text>
</comment>
<evidence type="ECO:0000313" key="2">
    <source>
        <dbReference type="Proteomes" id="UP000619761"/>
    </source>
</evidence>